<proteinExistence type="predicted"/>
<keyword evidence="2" id="KW-1185">Reference proteome</keyword>
<organism evidence="1 2">
    <name type="scientific">Rhodoferax lithotrophicus</name>
    <dbReference type="NCBI Taxonomy" id="2798804"/>
    <lineage>
        <taxon>Bacteria</taxon>
        <taxon>Pseudomonadati</taxon>
        <taxon>Pseudomonadota</taxon>
        <taxon>Betaproteobacteria</taxon>
        <taxon>Burkholderiales</taxon>
        <taxon>Comamonadaceae</taxon>
        <taxon>Rhodoferax</taxon>
    </lineage>
</organism>
<dbReference type="SUPFAM" id="SSF52540">
    <property type="entry name" value="P-loop containing nucleoside triphosphate hydrolases"/>
    <property type="match status" value="1"/>
</dbReference>
<evidence type="ECO:0000313" key="1">
    <source>
        <dbReference type="EMBL" id="BCO28481.1"/>
    </source>
</evidence>
<evidence type="ECO:0008006" key="3">
    <source>
        <dbReference type="Google" id="ProtNLM"/>
    </source>
</evidence>
<dbReference type="Proteomes" id="UP000824366">
    <property type="component" value="Chromosome"/>
</dbReference>
<accession>A0ABN6D8Z9</accession>
<name>A0ABN6D8Z9_9BURK</name>
<dbReference type="InterPro" id="IPR027417">
    <property type="entry name" value="P-loop_NTPase"/>
</dbReference>
<sequence length="1447" mass="163658">MTFQSHLPDRLQRSFRDTSDEVANAVEQPSILFQMGWKSLIGWRELLQSRRVLIVSEAGAGKTHECRAEQAARWAAGEPAFYFELAELSRNNLSDLLDTEEQLRFDAWLISQSDVATVFLDSIDELKLTRGSFEGALKRFSKAVAGQLGRVRIVITTRPIPIDRALIKKHLPIPVQGEAVASEDAFADIAMNRPSKQKKDSDDPPDWRYVALMPLSNDQIREMAAIQGVTDAEALLKDVHKRNAEDFARRPQDLIELCVDWRDHHRIRTHREQVEYNITIKLKPRTDRGEKAQLSGDKAVEGASRLALATLLTRKLTLRHSAEADQDGEAGTALDAAAILTDWTKDERETLLERPLFGFASYGRVRFHHRSVIEYLAAQHLHSLLNCGMSIKAVKRLLFAETLQGIKVVKPSMKPIAAWLAFLQSSIFSEVRDRDPDVLFDHADPESLTPDLRIDALRAYVERYGQGSWRGMHVPGVQVHRFASKELGPEVLRLWHSGIGNPEVRALLLEIAAAASIPDMAGIAYSVVMHKDVEIEEHMDALNVLLKLNDSRLDAVTLSMANDPDVWSNKLLKNFVPQLFPQHIAVDRLCSVLSHITQARRSVDMLNHFWIPSIADSDIAADYLEALREGLTHLVEDGMEWKSEWRHMFSPRHHLVPALAAVCLRQMKEGDASEAVIYSSVLIHRLTRNDFSHVDKEPIDELRQVFEHSAASVREMAFWADDALCQMRDPQEKPMDRLYEASNQGLIRLNHGQDVGWVLANLSDSERPLAQRSMMLEAAMRKTWDGRGEWREHVLRLKIHVADCPDLISTIEEKSMPVPVNHEYARMEAERLKNAEHAKRRQAKDHASWVLFWREVANNPDTAFSPDRSGQTAWNLWQAMHRSGKEGRSSGWNRRFIEQHFSKDTADRLRMALVSIWRKDCPTLRTERTDSEKNTFLIRWQLGLAGIAAEAEDSDWARKLTQEEAKLASRYAPLELNGFPSWLESLVVAHPMAVESVLGAELTNELVERGSSGMLLQDIRHATTPIVALFLPRIHAWFDANHQHLRESTDSQLMADRLHLVIKILLAHGDEKQRAHISTVAQEQLARKVDTRLVQVWLPTLMQLNPAAGVQFLEQNLQDIEPSKMGQGVEWIGLLFGERYHHTPVDLDAPEFTPSLLLTLVRLAYHHVCPSDDAHHEGAYSPDLRDHAERGRGILLNALLSAKGQEGWQAKLEMANDPLFKHFRDRALLIAREKAAAEAEAMAMSESQVVALNRHGESPPMTREDMFALLVDRLDDLDDLLLRDDSPRAAWAAITDEKVMRREITRELRNASNNAYTVDQEGVTADEKETDIRLRAVSSDQQAVIELKLGDKRPGRDLRDTIKNQLVTKYMAPESCRSGCLLVTVNHSHGWKHPDSGKSLDIAGLASMLQAEALKVTAEMGGMVQITARVLDLRPRLAIEKISLTAR</sequence>
<dbReference type="CDD" id="cd00009">
    <property type="entry name" value="AAA"/>
    <property type="match status" value="1"/>
</dbReference>
<dbReference type="RefSeq" id="WP_223904431.1">
    <property type="nucleotide sequence ID" value="NZ_AP024238.1"/>
</dbReference>
<evidence type="ECO:0000313" key="2">
    <source>
        <dbReference type="Proteomes" id="UP000824366"/>
    </source>
</evidence>
<dbReference type="EMBL" id="AP024238">
    <property type="protein sequence ID" value="BCO28481.1"/>
    <property type="molecule type" value="Genomic_DNA"/>
</dbReference>
<dbReference type="Gene3D" id="3.40.50.300">
    <property type="entry name" value="P-loop containing nucleotide triphosphate hydrolases"/>
    <property type="match status" value="1"/>
</dbReference>
<gene>
    <name evidence="1" type="ORF">MIZ03_3387</name>
</gene>
<reference evidence="1 2" key="1">
    <citation type="journal article" date="2021" name="Microbiol. Spectr.">
        <title>A Single Bacterium Capable of Oxidation and Reduction of Iron at Circumneutral pH.</title>
        <authorList>
            <person name="Kato S."/>
            <person name="Ohkuma M."/>
        </authorList>
    </citation>
    <scope>NUCLEOTIDE SEQUENCE [LARGE SCALE GENOMIC DNA]</scope>
    <source>
        <strain evidence="1 2">MIZ03</strain>
    </source>
</reference>
<protein>
    <recommendedName>
        <fullName evidence="3">ATP-binding protein</fullName>
    </recommendedName>
</protein>